<evidence type="ECO:0000313" key="20">
    <source>
        <dbReference type="EMBL" id="ADZ85103.1"/>
    </source>
</evidence>
<evidence type="ECO:0000256" key="17">
    <source>
        <dbReference type="ARBA" id="ARBA00048623"/>
    </source>
</evidence>
<feature type="transmembrane region" description="Helical" evidence="19">
    <location>
        <begin position="200"/>
        <end position="219"/>
    </location>
</feature>
<comment type="similarity">
    <text evidence="4 19">Belongs to the CobS family.</text>
</comment>
<comment type="catalytic activity">
    <reaction evidence="17 19">
        <text>alpha-ribazole + adenosylcob(III)inamide-GDP = adenosylcob(III)alamin + GMP + H(+)</text>
        <dbReference type="Rhea" id="RHEA:16049"/>
        <dbReference type="ChEBI" id="CHEBI:10329"/>
        <dbReference type="ChEBI" id="CHEBI:15378"/>
        <dbReference type="ChEBI" id="CHEBI:18408"/>
        <dbReference type="ChEBI" id="CHEBI:58115"/>
        <dbReference type="ChEBI" id="CHEBI:60487"/>
        <dbReference type="EC" id="2.7.8.26"/>
    </reaction>
</comment>
<feature type="transmembrane region" description="Helical" evidence="19">
    <location>
        <begin position="173"/>
        <end position="194"/>
    </location>
</feature>
<comment type="cofactor">
    <cofactor evidence="1 19">
        <name>Mg(2+)</name>
        <dbReference type="ChEBI" id="CHEBI:18420"/>
    </cofactor>
</comment>
<reference evidence="20 21" key="1">
    <citation type="journal article" date="2011" name="J. Bacteriol.">
        <title>Complete genome sequence of the cellulose-degrading bacterium Cellulosilyticum lentocellum.</title>
        <authorList>
            <consortium name="US DOE Joint Genome Institute"/>
            <person name="Miller D.A."/>
            <person name="Suen G."/>
            <person name="Bruce D."/>
            <person name="Copeland A."/>
            <person name="Cheng J.F."/>
            <person name="Detter C."/>
            <person name="Goodwin L.A."/>
            <person name="Han C.S."/>
            <person name="Hauser L.J."/>
            <person name="Land M.L."/>
            <person name="Lapidus A."/>
            <person name="Lucas S."/>
            <person name="Meincke L."/>
            <person name="Pitluck S."/>
            <person name="Tapia R."/>
            <person name="Teshima H."/>
            <person name="Woyke T."/>
            <person name="Fox B.G."/>
            <person name="Angert E.R."/>
            <person name="Currie C.R."/>
        </authorList>
    </citation>
    <scope>NUCLEOTIDE SEQUENCE [LARGE SCALE GENOMIC DNA]</scope>
    <source>
        <strain evidence="21">ATCC 49066 / DSM 5427 / NCIMB 11756 / RHM5</strain>
    </source>
</reference>
<dbReference type="PANTHER" id="PTHR34148">
    <property type="entry name" value="ADENOSYLCOBINAMIDE-GDP RIBAZOLETRANSFERASE"/>
    <property type="match status" value="1"/>
</dbReference>
<dbReference type="GO" id="GO:0009236">
    <property type="term" value="P:cobalamin biosynthetic process"/>
    <property type="evidence" value="ECO:0007669"/>
    <property type="project" value="UniProtKB-UniRule"/>
</dbReference>
<keyword evidence="8 19" id="KW-0169">Cobalamin biosynthesis</keyword>
<dbReference type="HAMAP" id="MF_00719">
    <property type="entry name" value="CobS"/>
    <property type="match status" value="1"/>
</dbReference>
<keyword evidence="11 19" id="KW-0460">Magnesium</keyword>
<comment type="subcellular location">
    <subcellularLocation>
        <location evidence="2 19">Cell membrane</location>
        <topology evidence="2 19">Multi-pass membrane protein</topology>
    </subcellularLocation>
</comment>
<dbReference type="EMBL" id="CP002582">
    <property type="protein sequence ID" value="ADZ85103.1"/>
    <property type="molecule type" value="Genomic_DNA"/>
</dbReference>
<evidence type="ECO:0000256" key="12">
    <source>
        <dbReference type="ARBA" id="ARBA00022989"/>
    </source>
</evidence>
<dbReference type="Proteomes" id="UP000008467">
    <property type="component" value="Chromosome"/>
</dbReference>
<evidence type="ECO:0000256" key="8">
    <source>
        <dbReference type="ARBA" id="ARBA00022573"/>
    </source>
</evidence>
<dbReference type="eggNOG" id="COG0368">
    <property type="taxonomic scope" value="Bacteria"/>
</dbReference>
<evidence type="ECO:0000256" key="18">
    <source>
        <dbReference type="ARBA" id="ARBA00049504"/>
    </source>
</evidence>
<keyword evidence="10 19" id="KW-0812">Transmembrane</keyword>
<feature type="transmembrane region" description="Helical" evidence="19">
    <location>
        <begin position="231"/>
        <end position="253"/>
    </location>
</feature>
<evidence type="ECO:0000256" key="1">
    <source>
        <dbReference type="ARBA" id="ARBA00001946"/>
    </source>
</evidence>
<feature type="transmembrane region" description="Helical" evidence="19">
    <location>
        <begin position="105"/>
        <end position="125"/>
    </location>
</feature>
<comment type="catalytic activity">
    <reaction evidence="18 19">
        <text>alpha-ribazole 5'-phosphate + adenosylcob(III)inamide-GDP = adenosylcob(III)alamin 5'-phosphate + GMP + H(+)</text>
        <dbReference type="Rhea" id="RHEA:23560"/>
        <dbReference type="ChEBI" id="CHEBI:15378"/>
        <dbReference type="ChEBI" id="CHEBI:57918"/>
        <dbReference type="ChEBI" id="CHEBI:58115"/>
        <dbReference type="ChEBI" id="CHEBI:60487"/>
        <dbReference type="ChEBI" id="CHEBI:60493"/>
        <dbReference type="EC" id="2.7.8.26"/>
    </reaction>
</comment>
<dbReference type="KEGG" id="cle:Clole_3416"/>
<evidence type="ECO:0000256" key="19">
    <source>
        <dbReference type="HAMAP-Rule" id="MF_00719"/>
    </source>
</evidence>
<dbReference type="NCBIfam" id="TIGR00317">
    <property type="entry name" value="cobS"/>
    <property type="match status" value="1"/>
</dbReference>
<evidence type="ECO:0000256" key="15">
    <source>
        <dbReference type="ARBA" id="ARBA00032605"/>
    </source>
</evidence>
<organism evidence="20 21">
    <name type="scientific">Cellulosilyticum lentocellum (strain ATCC 49066 / DSM 5427 / NCIMB 11756 / RHM5)</name>
    <name type="common">Clostridium lentocellum</name>
    <dbReference type="NCBI Taxonomy" id="642492"/>
    <lineage>
        <taxon>Bacteria</taxon>
        <taxon>Bacillati</taxon>
        <taxon>Bacillota</taxon>
        <taxon>Clostridia</taxon>
        <taxon>Lachnospirales</taxon>
        <taxon>Cellulosilyticaceae</taxon>
        <taxon>Cellulosilyticum</taxon>
    </lineage>
</organism>
<feature type="transmembrane region" description="Helical" evidence="19">
    <location>
        <begin position="57"/>
        <end position="77"/>
    </location>
</feature>
<name>F2JRS3_CELLD</name>
<proteinExistence type="inferred from homology"/>
<evidence type="ECO:0000256" key="16">
    <source>
        <dbReference type="ARBA" id="ARBA00032853"/>
    </source>
</evidence>
<accession>F2JRS3</accession>
<evidence type="ECO:0000256" key="14">
    <source>
        <dbReference type="ARBA" id="ARBA00025228"/>
    </source>
</evidence>
<evidence type="ECO:0000256" key="6">
    <source>
        <dbReference type="ARBA" id="ARBA00015850"/>
    </source>
</evidence>
<evidence type="ECO:0000256" key="10">
    <source>
        <dbReference type="ARBA" id="ARBA00022692"/>
    </source>
</evidence>
<evidence type="ECO:0000256" key="5">
    <source>
        <dbReference type="ARBA" id="ARBA00013200"/>
    </source>
</evidence>
<gene>
    <name evidence="19" type="primary">cobS</name>
    <name evidence="20" type="ordered locus">Clole_3416</name>
</gene>
<evidence type="ECO:0000313" key="21">
    <source>
        <dbReference type="Proteomes" id="UP000008467"/>
    </source>
</evidence>
<dbReference type="UniPathway" id="UPA00148">
    <property type="reaction ID" value="UER00238"/>
</dbReference>
<evidence type="ECO:0000256" key="4">
    <source>
        <dbReference type="ARBA" id="ARBA00010561"/>
    </source>
</evidence>
<dbReference type="PANTHER" id="PTHR34148:SF1">
    <property type="entry name" value="ADENOSYLCOBINAMIDE-GDP RIBAZOLETRANSFERASE"/>
    <property type="match status" value="1"/>
</dbReference>
<dbReference type="GO" id="GO:0051073">
    <property type="term" value="F:adenosylcobinamide-GDP ribazoletransferase activity"/>
    <property type="evidence" value="ECO:0007669"/>
    <property type="project" value="UniProtKB-UniRule"/>
</dbReference>
<keyword evidence="13 19" id="KW-0472">Membrane</keyword>
<evidence type="ECO:0000256" key="9">
    <source>
        <dbReference type="ARBA" id="ARBA00022679"/>
    </source>
</evidence>
<dbReference type="InterPro" id="IPR003805">
    <property type="entry name" value="CobS"/>
</dbReference>
<comment type="pathway">
    <text evidence="3 19">Cofactor biosynthesis; adenosylcobalamin biosynthesis; adenosylcobalamin from cob(II)yrinate a,c-diamide: step 7/7.</text>
</comment>
<dbReference type="HOGENOM" id="CLU_057426_1_2_9"/>
<keyword evidence="7 19" id="KW-1003">Cell membrane</keyword>
<evidence type="ECO:0000256" key="3">
    <source>
        <dbReference type="ARBA" id="ARBA00004663"/>
    </source>
</evidence>
<evidence type="ECO:0000256" key="11">
    <source>
        <dbReference type="ARBA" id="ARBA00022842"/>
    </source>
</evidence>
<keyword evidence="21" id="KW-1185">Reference proteome</keyword>
<dbReference type="GO" id="GO:0008818">
    <property type="term" value="F:cobalamin 5'-phosphate synthase activity"/>
    <property type="evidence" value="ECO:0007669"/>
    <property type="project" value="UniProtKB-UniRule"/>
</dbReference>
<keyword evidence="12 19" id="KW-1133">Transmembrane helix</keyword>
<feature type="transmembrane region" description="Helical" evidence="19">
    <location>
        <begin position="31"/>
        <end position="51"/>
    </location>
</feature>
<comment type="function">
    <text evidence="14 19">Joins adenosylcobinamide-GDP and alpha-ribazole to generate adenosylcobalamin (Ado-cobalamin). Also synthesizes adenosylcobalamin 5'-phosphate from adenosylcobinamide-GDP and alpha-ribazole 5'-phosphate.</text>
</comment>
<evidence type="ECO:0000256" key="13">
    <source>
        <dbReference type="ARBA" id="ARBA00023136"/>
    </source>
</evidence>
<dbReference type="EC" id="2.7.8.26" evidence="5 19"/>
<evidence type="ECO:0000256" key="7">
    <source>
        <dbReference type="ARBA" id="ARBA00022475"/>
    </source>
</evidence>
<evidence type="ECO:0000256" key="2">
    <source>
        <dbReference type="ARBA" id="ARBA00004651"/>
    </source>
</evidence>
<dbReference type="GO" id="GO:0005886">
    <property type="term" value="C:plasma membrane"/>
    <property type="evidence" value="ECO:0007669"/>
    <property type="project" value="UniProtKB-SubCell"/>
</dbReference>
<protein>
    <recommendedName>
        <fullName evidence="6 19">Adenosylcobinamide-GDP ribazoletransferase</fullName>
        <ecNumber evidence="5 19">2.7.8.26</ecNumber>
    </recommendedName>
    <alternativeName>
        <fullName evidence="16 19">Cobalamin synthase</fullName>
    </alternativeName>
    <alternativeName>
        <fullName evidence="15 19">Cobalamin-5'-phosphate synthase</fullName>
    </alternativeName>
</protein>
<feature type="transmembrane region" description="Helical" evidence="19">
    <location>
        <begin position="131"/>
        <end position="152"/>
    </location>
</feature>
<keyword evidence="9 19" id="KW-0808">Transferase</keyword>
<dbReference type="AlphaFoldDB" id="F2JRS3"/>
<dbReference type="RefSeq" id="WP_013658379.1">
    <property type="nucleotide sequence ID" value="NC_015275.1"/>
</dbReference>
<sequence>MKRLIGIMQFMTRLPIPVDTGIDEEFHKSMIYFPVVGLVLGLFYYAMGIVSQEVFNTYIATIIILIGEVILTGGLHLDGLGDTFDGLYSYRDKERMLEIMKDSRLGTNALLAILLVLLLKAGFIYTLLEQGLLWVILLMPVVARSMQVIACYKTKTPREKGMGNLFIGKVSTPYLIGTILIMLGIIGIVIFIVGELTLPSILMQLGSVLLLIIAVRLFVRSIYKKIDGITGDILGCICELAELGYLVLIYVTYISF</sequence>
<dbReference type="STRING" id="642492.Clole_3416"/>
<dbReference type="Pfam" id="PF02654">
    <property type="entry name" value="CobS"/>
    <property type="match status" value="1"/>
</dbReference>